<comment type="subcellular location">
    <subcellularLocation>
        <location evidence="1">Membrane</location>
        <topology evidence="1">Multi-pass membrane protein</topology>
    </subcellularLocation>
</comment>
<dbReference type="Pfam" id="PF11951">
    <property type="entry name" value="Fungal_trans_2"/>
    <property type="match status" value="1"/>
</dbReference>
<dbReference type="PROSITE" id="PS50048">
    <property type="entry name" value="ZN2_CY6_FUNGAL_2"/>
    <property type="match status" value="1"/>
</dbReference>
<evidence type="ECO:0000256" key="3">
    <source>
        <dbReference type="ARBA" id="ARBA00022989"/>
    </source>
</evidence>
<sequence>MPESNLPNKESSPNGSSNPIKRKRPVPGRGHSESRKGCSNCKRRRVKCSEELPSCRGCRLSLFQAPPASSATLSLRLEDLRFFHHFLVAAYPSLPFGLDDIWQTVAAMSNEYDFLAHAILGLAAQHLTVCAAANFSVQALDHRVSAITALNRALSNPSLSRHDADAKFATAILLTFQSSYMSDGMMEFLGMLRGWMIIQTTVVPSMEESVFRCLTEDAYASSMKTLMDPAAAVDETAEEELRRALQDFKASLGLVAPLCQSTAELHYRASMERIARLSQTSPVEACRELVPLYAVTNDMDAEEFANFTKLTNFTAQILLAHFRMLTHVLQRHSLNPARAPHTPTNIKTTTTTMETPTPTPILPSPPKCTTAIPDNQGYVPPDACNANYGFYPSWELEPLLRHPLLLHVPPAHDRPAAGLARKWFCWRSALVVVSGLLFLLAPLWINAFVYMVVARLVHFLLPANSQRILGLSPRWLAKAFAAGGGMLAGQDGGETVEMGQRVYMAGIGVQLLFVVLFAARLMKVGMLEIRCDPARIRPLVWSVLAVITLIVVRIVFRFIKFSGGVSASNHILANEAYQLALDALPMLVAIIIINAMHPGKVLKGPESSFPGIWPQRWKLKSRSGSESQGLDSSSVELNDQRRG</sequence>
<comment type="caution">
    <text evidence="9">The sequence shown here is derived from an EMBL/GenBank/DDBJ whole genome shotgun (WGS) entry which is preliminary data.</text>
</comment>
<keyword evidence="5" id="KW-0539">Nucleus</keyword>
<reference evidence="9" key="1">
    <citation type="journal article" date="2023" name="Mol. Phylogenet. Evol.">
        <title>Genome-scale phylogeny and comparative genomics of the fungal order Sordariales.</title>
        <authorList>
            <person name="Hensen N."/>
            <person name="Bonometti L."/>
            <person name="Westerberg I."/>
            <person name="Brannstrom I.O."/>
            <person name="Guillou S."/>
            <person name="Cros-Aarteil S."/>
            <person name="Calhoun S."/>
            <person name="Haridas S."/>
            <person name="Kuo A."/>
            <person name="Mondo S."/>
            <person name="Pangilinan J."/>
            <person name="Riley R."/>
            <person name="LaButti K."/>
            <person name="Andreopoulos B."/>
            <person name="Lipzen A."/>
            <person name="Chen C."/>
            <person name="Yan M."/>
            <person name="Daum C."/>
            <person name="Ng V."/>
            <person name="Clum A."/>
            <person name="Steindorff A."/>
            <person name="Ohm R.A."/>
            <person name="Martin F."/>
            <person name="Silar P."/>
            <person name="Natvig D.O."/>
            <person name="Lalanne C."/>
            <person name="Gautier V."/>
            <person name="Ament-Velasquez S.L."/>
            <person name="Kruys A."/>
            <person name="Hutchinson M.I."/>
            <person name="Powell A.J."/>
            <person name="Barry K."/>
            <person name="Miller A.N."/>
            <person name="Grigoriev I.V."/>
            <person name="Debuchy R."/>
            <person name="Gladieux P."/>
            <person name="Hiltunen Thoren M."/>
            <person name="Johannesson H."/>
        </authorList>
    </citation>
    <scope>NUCLEOTIDE SEQUENCE</scope>
    <source>
        <strain evidence="9">CBS 538.74</strain>
    </source>
</reference>
<organism evidence="9 10">
    <name type="scientific">Chaetomidium leptoderma</name>
    <dbReference type="NCBI Taxonomy" id="669021"/>
    <lineage>
        <taxon>Eukaryota</taxon>
        <taxon>Fungi</taxon>
        <taxon>Dikarya</taxon>
        <taxon>Ascomycota</taxon>
        <taxon>Pezizomycotina</taxon>
        <taxon>Sordariomycetes</taxon>
        <taxon>Sordariomycetidae</taxon>
        <taxon>Sordariales</taxon>
        <taxon>Chaetomiaceae</taxon>
        <taxon>Chaetomidium</taxon>
    </lineage>
</organism>
<dbReference type="CDD" id="cd00067">
    <property type="entry name" value="GAL4"/>
    <property type="match status" value="1"/>
</dbReference>
<name>A0AAN6VG29_9PEZI</name>
<dbReference type="GO" id="GO:0000981">
    <property type="term" value="F:DNA-binding transcription factor activity, RNA polymerase II-specific"/>
    <property type="evidence" value="ECO:0007669"/>
    <property type="project" value="InterPro"/>
</dbReference>
<feature type="transmembrane region" description="Helical" evidence="7">
    <location>
        <begin position="576"/>
        <end position="596"/>
    </location>
</feature>
<evidence type="ECO:0000313" key="9">
    <source>
        <dbReference type="EMBL" id="KAK4150640.1"/>
    </source>
</evidence>
<proteinExistence type="predicted"/>
<evidence type="ECO:0000259" key="8">
    <source>
        <dbReference type="PROSITE" id="PS50048"/>
    </source>
</evidence>
<protein>
    <recommendedName>
        <fullName evidence="8">Zn(2)-C6 fungal-type domain-containing protein</fullName>
    </recommendedName>
</protein>
<keyword evidence="4 7" id="KW-0472">Membrane</keyword>
<dbReference type="GO" id="GO:0016020">
    <property type="term" value="C:membrane"/>
    <property type="evidence" value="ECO:0007669"/>
    <property type="project" value="UniProtKB-SubCell"/>
</dbReference>
<dbReference type="InterPro" id="IPR036864">
    <property type="entry name" value="Zn2-C6_fun-type_DNA-bd_sf"/>
</dbReference>
<dbReference type="GO" id="GO:0008270">
    <property type="term" value="F:zinc ion binding"/>
    <property type="evidence" value="ECO:0007669"/>
    <property type="project" value="InterPro"/>
</dbReference>
<dbReference type="AlphaFoldDB" id="A0AAN6VG29"/>
<feature type="transmembrane region" description="Helical" evidence="7">
    <location>
        <begin position="502"/>
        <end position="519"/>
    </location>
</feature>
<keyword evidence="2 7" id="KW-0812">Transmembrane</keyword>
<dbReference type="PANTHER" id="PTHR31465:SF15">
    <property type="entry name" value="LIPID TRANSPORTER ATNI-RELATED"/>
    <property type="match status" value="1"/>
</dbReference>
<dbReference type="InterPro" id="IPR007568">
    <property type="entry name" value="RTA1"/>
</dbReference>
<evidence type="ECO:0000256" key="2">
    <source>
        <dbReference type="ARBA" id="ARBA00022692"/>
    </source>
</evidence>
<dbReference type="PANTHER" id="PTHR31465">
    <property type="entry name" value="PROTEIN RTA1-RELATED"/>
    <property type="match status" value="1"/>
</dbReference>
<evidence type="ECO:0000256" key="7">
    <source>
        <dbReference type="SAM" id="Phobius"/>
    </source>
</evidence>
<dbReference type="Pfam" id="PF00172">
    <property type="entry name" value="Zn_clus"/>
    <property type="match status" value="1"/>
</dbReference>
<keyword evidence="10" id="KW-1185">Reference proteome</keyword>
<evidence type="ECO:0000256" key="5">
    <source>
        <dbReference type="ARBA" id="ARBA00023242"/>
    </source>
</evidence>
<dbReference type="SUPFAM" id="SSF57701">
    <property type="entry name" value="Zn2/Cys6 DNA-binding domain"/>
    <property type="match status" value="1"/>
</dbReference>
<keyword evidence="3 7" id="KW-1133">Transmembrane helix</keyword>
<feature type="transmembrane region" description="Helical" evidence="7">
    <location>
        <begin position="539"/>
        <end position="556"/>
    </location>
</feature>
<evidence type="ECO:0000256" key="1">
    <source>
        <dbReference type="ARBA" id="ARBA00004141"/>
    </source>
</evidence>
<feature type="compositionally biased region" description="Polar residues" evidence="6">
    <location>
        <begin position="1"/>
        <end position="19"/>
    </location>
</feature>
<dbReference type="InterPro" id="IPR001138">
    <property type="entry name" value="Zn2Cys6_DnaBD"/>
</dbReference>
<feature type="region of interest" description="Disordered" evidence="6">
    <location>
        <begin position="1"/>
        <end position="37"/>
    </location>
</feature>
<gene>
    <name evidence="9" type="ORF">C8A00DRAFT_46028</name>
</gene>
<reference evidence="9" key="2">
    <citation type="submission" date="2023-05" db="EMBL/GenBank/DDBJ databases">
        <authorList>
            <consortium name="Lawrence Berkeley National Laboratory"/>
            <person name="Steindorff A."/>
            <person name="Hensen N."/>
            <person name="Bonometti L."/>
            <person name="Westerberg I."/>
            <person name="Brannstrom I.O."/>
            <person name="Guillou S."/>
            <person name="Cros-Aarteil S."/>
            <person name="Calhoun S."/>
            <person name="Haridas S."/>
            <person name="Kuo A."/>
            <person name="Mondo S."/>
            <person name="Pangilinan J."/>
            <person name="Riley R."/>
            <person name="Labutti K."/>
            <person name="Andreopoulos B."/>
            <person name="Lipzen A."/>
            <person name="Chen C."/>
            <person name="Yanf M."/>
            <person name="Daum C."/>
            <person name="Ng V."/>
            <person name="Clum A."/>
            <person name="Ohm R."/>
            <person name="Martin F."/>
            <person name="Silar P."/>
            <person name="Natvig D."/>
            <person name="Lalanne C."/>
            <person name="Gautier V."/>
            <person name="Ament-Velasquez S.L."/>
            <person name="Kruys A."/>
            <person name="Hutchinson M.I."/>
            <person name="Powell A.J."/>
            <person name="Barry K."/>
            <person name="Miller A.N."/>
            <person name="Grigoriev I.V."/>
            <person name="Debuchy R."/>
            <person name="Gladieux P."/>
            <person name="Thoren M.H."/>
            <person name="Johannesson H."/>
        </authorList>
    </citation>
    <scope>NUCLEOTIDE SEQUENCE</scope>
    <source>
        <strain evidence="9">CBS 538.74</strain>
    </source>
</reference>
<dbReference type="EMBL" id="MU857059">
    <property type="protein sequence ID" value="KAK4150640.1"/>
    <property type="molecule type" value="Genomic_DNA"/>
</dbReference>
<dbReference type="InterPro" id="IPR021858">
    <property type="entry name" value="Fun_TF"/>
</dbReference>
<feature type="compositionally biased region" description="Low complexity" evidence="6">
    <location>
        <begin position="340"/>
        <end position="356"/>
    </location>
</feature>
<evidence type="ECO:0000256" key="6">
    <source>
        <dbReference type="SAM" id="MobiDB-lite"/>
    </source>
</evidence>
<feature type="region of interest" description="Disordered" evidence="6">
    <location>
        <begin position="335"/>
        <end position="365"/>
    </location>
</feature>
<dbReference type="Proteomes" id="UP001302745">
    <property type="component" value="Unassembled WGS sequence"/>
</dbReference>
<evidence type="ECO:0000256" key="4">
    <source>
        <dbReference type="ARBA" id="ARBA00023136"/>
    </source>
</evidence>
<feature type="compositionally biased region" description="Low complexity" evidence="6">
    <location>
        <begin position="622"/>
        <end position="634"/>
    </location>
</feature>
<dbReference type="Pfam" id="PF04479">
    <property type="entry name" value="RTA1"/>
    <property type="match status" value="1"/>
</dbReference>
<feature type="region of interest" description="Disordered" evidence="6">
    <location>
        <begin position="620"/>
        <end position="643"/>
    </location>
</feature>
<feature type="domain" description="Zn(2)-C6 fungal-type" evidence="8">
    <location>
        <begin position="37"/>
        <end position="58"/>
    </location>
</feature>
<accession>A0AAN6VG29</accession>
<feature type="transmembrane region" description="Helical" evidence="7">
    <location>
        <begin position="429"/>
        <end position="453"/>
    </location>
</feature>
<evidence type="ECO:0000313" key="10">
    <source>
        <dbReference type="Proteomes" id="UP001302745"/>
    </source>
</evidence>